<dbReference type="AlphaFoldDB" id="A0AA37XDV2"/>
<feature type="binding site" evidence="5">
    <location>
        <begin position="106"/>
        <end position="109"/>
    </location>
    <ligand>
        <name>(6S)-5,6,7,8-tetrahydrofolate</name>
        <dbReference type="ChEBI" id="CHEBI:57453"/>
    </ligand>
</feature>
<keyword evidence="4 5" id="KW-0648">Protein biosynthesis</keyword>
<organism evidence="9 10">
    <name type="scientific">Litorihabitans aurantiacus</name>
    <dbReference type="NCBI Taxonomy" id="1930061"/>
    <lineage>
        <taxon>Bacteria</taxon>
        <taxon>Bacillati</taxon>
        <taxon>Actinomycetota</taxon>
        <taxon>Actinomycetes</taxon>
        <taxon>Micrococcales</taxon>
        <taxon>Beutenbergiaceae</taxon>
        <taxon>Litorihabitans</taxon>
    </lineage>
</organism>
<sequence>MLFAGTPDVAVPTLRALAERHTVVGALTRPPARRSRRGGEEPSPVAVAARELGIEVLEWTTLRTPEAQEAVRALGADVAVVVAYGALVPPALLDVPAHGWINLHFSLLPAWRGAAPVQWAVRSGDEITGATTFRLTAGLDTGPVIGTMTEAVRPRDTSGDLLDRLSEAGVPLVLATLDALADGSASPTEQPEDGVSLAPKVEVADARVPWHLPAVAVDRFVRSMTPAPGAWTELAGTRVKVAPVVPAAGASGGVGDDVVLAPGEIRAGKNEVLVGTGTSPVALGEVAPAGRSWMRAADWARGARLGDGAAFDGVVSGGDAGGASDSGDAGASERAGDGAAVNRG</sequence>
<dbReference type="EMBL" id="BSUM01000001">
    <property type="protein sequence ID" value="GMA31292.1"/>
    <property type="molecule type" value="Genomic_DNA"/>
</dbReference>
<dbReference type="InterPro" id="IPR011034">
    <property type="entry name" value="Formyl_transferase-like_C_sf"/>
</dbReference>
<evidence type="ECO:0000256" key="3">
    <source>
        <dbReference type="ARBA" id="ARBA00022679"/>
    </source>
</evidence>
<feature type="domain" description="Formyl transferase C-terminal" evidence="8">
    <location>
        <begin position="201"/>
        <end position="303"/>
    </location>
</feature>
<dbReference type="Pfam" id="PF00551">
    <property type="entry name" value="Formyl_trans_N"/>
    <property type="match status" value="1"/>
</dbReference>
<dbReference type="PANTHER" id="PTHR11138">
    <property type="entry name" value="METHIONYL-TRNA FORMYLTRANSFERASE"/>
    <property type="match status" value="1"/>
</dbReference>
<dbReference type="CDD" id="cd08646">
    <property type="entry name" value="FMT_core_Met-tRNA-FMT_N"/>
    <property type="match status" value="1"/>
</dbReference>
<comment type="similarity">
    <text evidence="1 5">Belongs to the Fmt family.</text>
</comment>
<gene>
    <name evidence="5 9" type="primary">fmt</name>
    <name evidence="9" type="ORF">GCM10025875_12840</name>
</gene>
<feature type="compositionally biased region" description="Low complexity" evidence="6">
    <location>
        <begin position="322"/>
        <end position="344"/>
    </location>
</feature>
<feature type="domain" description="Formyl transferase N-terminal" evidence="7">
    <location>
        <begin position="5"/>
        <end position="171"/>
    </location>
</feature>
<dbReference type="PANTHER" id="PTHR11138:SF5">
    <property type="entry name" value="METHIONYL-TRNA FORMYLTRANSFERASE, MITOCHONDRIAL"/>
    <property type="match status" value="1"/>
</dbReference>
<dbReference type="InterPro" id="IPR041711">
    <property type="entry name" value="Met-tRNA-FMT_N"/>
</dbReference>
<evidence type="ECO:0000259" key="8">
    <source>
        <dbReference type="Pfam" id="PF02911"/>
    </source>
</evidence>
<comment type="function">
    <text evidence="5">Attaches a formyl group to the free amino group of methionyl-tRNA(fMet). The formyl group appears to play a dual role in the initiator identity of N-formylmethionyl-tRNA by promoting its recognition by IF2 and preventing the misappropriation of this tRNA by the elongation apparatus.</text>
</comment>
<dbReference type="Gene3D" id="3.40.50.12230">
    <property type="match status" value="1"/>
</dbReference>
<evidence type="ECO:0000256" key="2">
    <source>
        <dbReference type="ARBA" id="ARBA00012261"/>
    </source>
</evidence>
<dbReference type="InterPro" id="IPR044135">
    <property type="entry name" value="Met-tRNA-FMT_C"/>
</dbReference>
<comment type="caution">
    <text evidence="9">The sequence shown here is derived from an EMBL/GenBank/DDBJ whole genome shotgun (WGS) entry which is preliminary data.</text>
</comment>
<keyword evidence="3 5" id="KW-0808">Transferase</keyword>
<evidence type="ECO:0000256" key="5">
    <source>
        <dbReference type="HAMAP-Rule" id="MF_00182"/>
    </source>
</evidence>
<dbReference type="SUPFAM" id="SSF50486">
    <property type="entry name" value="FMT C-terminal domain-like"/>
    <property type="match status" value="1"/>
</dbReference>
<dbReference type="InterPro" id="IPR002376">
    <property type="entry name" value="Formyl_transf_N"/>
</dbReference>
<reference evidence="9" key="1">
    <citation type="journal article" date="2014" name="Int. J. Syst. Evol. Microbiol.">
        <title>Complete genome sequence of Corynebacterium casei LMG S-19264T (=DSM 44701T), isolated from a smear-ripened cheese.</title>
        <authorList>
            <consortium name="US DOE Joint Genome Institute (JGI-PGF)"/>
            <person name="Walter F."/>
            <person name="Albersmeier A."/>
            <person name="Kalinowski J."/>
            <person name="Ruckert C."/>
        </authorList>
    </citation>
    <scope>NUCLEOTIDE SEQUENCE</scope>
    <source>
        <strain evidence="9">NBRC 112290</strain>
    </source>
</reference>
<comment type="catalytic activity">
    <reaction evidence="5">
        <text>L-methionyl-tRNA(fMet) + (6R)-10-formyltetrahydrofolate = N-formyl-L-methionyl-tRNA(fMet) + (6S)-5,6,7,8-tetrahydrofolate + H(+)</text>
        <dbReference type="Rhea" id="RHEA:24380"/>
        <dbReference type="Rhea" id="RHEA-COMP:9952"/>
        <dbReference type="Rhea" id="RHEA-COMP:9953"/>
        <dbReference type="ChEBI" id="CHEBI:15378"/>
        <dbReference type="ChEBI" id="CHEBI:57453"/>
        <dbReference type="ChEBI" id="CHEBI:78530"/>
        <dbReference type="ChEBI" id="CHEBI:78844"/>
        <dbReference type="ChEBI" id="CHEBI:195366"/>
        <dbReference type="EC" id="2.1.2.9"/>
    </reaction>
</comment>
<dbReference type="GO" id="GO:0004479">
    <property type="term" value="F:methionyl-tRNA formyltransferase activity"/>
    <property type="evidence" value="ECO:0007669"/>
    <property type="project" value="UniProtKB-UniRule"/>
</dbReference>
<dbReference type="HAMAP" id="MF_00182">
    <property type="entry name" value="Formyl_trans"/>
    <property type="match status" value="1"/>
</dbReference>
<evidence type="ECO:0000313" key="9">
    <source>
        <dbReference type="EMBL" id="GMA31292.1"/>
    </source>
</evidence>
<dbReference type="Proteomes" id="UP001157161">
    <property type="component" value="Unassembled WGS sequence"/>
</dbReference>
<dbReference type="InterPro" id="IPR005793">
    <property type="entry name" value="Formyl_trans_C"/>
</dbReference>
<dbReference type="InterPro" id="IPR005794">
    <property type="entry name" value="Fmt"/>
</dbReference>
<evidence type="ECO:0000256" key="6">
    <source>
        <dbReference type="SAM" id="MobiDB-lite"/>
    </source>
</evidence>
<proteinExistence type="inferred from homology"/>
<name>A0AA37XDV2_9MICO</name>
<evidence type="ECO:0000256" key="4">
    <source>
        <dbReference type="ARBA" id="ARBA00022917"/>
    </source>
</evidence>
<dbReference type="InterPro" id="IPR036477">
    <property type="entry name" value="Formyl_transf_N_sf"/>
</dbReference>
<reference evidence="9" key="2">
    <citation type="submission" date="2023-02" db="EMBL/GenBank/DDBJ databases">
        <authorList>
            <person name="Sun Q."/>
            <person name="Mori K."/>
        </authorList>
    </citation>
    <scope>NUCLEOTIDE SEQUENCE</scope>
    <source>
        <strain evidence="9">NBRC 112290</strain>
    </source>
</reference>
<dbReference type="Pfam" id="PF02911">
    <property type="entry name" value="Formyl_trans_C"/>
    <property type="match status" value="1"/>
</dbReference>
<feature type="region of interest" description="Disordered" evidence="6">
    <location>
        <begin position="318"/>
        <end position="344"/>
    </location>
</feature>
<dbReference type="SUPFAM" id="SSF53328">
    <property type="entry name" value="Formyltransferase"/>
    <property type="match status" value="1"/>
</dbReference>
<evidence type="ECO:0000313" key="10">
    <source>
        <dbReference type="Proteomes" id="UP001157161"/>
    </source>
</evidence>
<accession>A0AA37XDV2</accession>
<evidence type="ECO:0000259" key="7">
    <source>
        <dbReference type="Pfam" id="PF00551"/>
    </source>
</evidence>
<protein>
    <recommendedName>
        <fullName evidence="2 5">Methionyl-tRNA formyltransferase</fullName>
        <ecNumber evidence="2 5">2.1.2.9</ecNumber>
    </recommendedName>
</protein>
<evidence type="ECO:0000256" key="1">
    <source>
        <dbReference type="ARBA" id="ARBA00010699"/>
    </source>
</evidence>
<dbReference type="CDD" id="cd08704">
    <property type="entry name" value="Met_tRNA_FMT_C"/>
    <property type="match status" value="1"/>
</dbReference>
<dbReference type="EC" id="2.1.2.9" evidence="2 5"/>
<keyword evidence="10" id="KW-1185">Reference proteome</keyword>
<dbReference type="GO" id="GO:0005829">
    <property type="term" value="C:cytosol"/>
    <property type="evidence" value="ECO:0007669"/>
    <property type="project" value="TreeGrafter"/>
</dbReference>